<gene>
    <name evidence="2" type="ORF">BHYA_0127g00170</name>
</gene>
<dbReference type="Gene3D" id="1.50.10.10">
    <property type="match status" value="1"/>
</dbReference>
<comment type="caution">
    <text evidence="2">The sequence shown here is derived from an EMBL/GenBank/DDBJ whole genome shotgun (WGS) entry which is preliminary data.</text>
</comment>
<keyword evidence="3" id="KW-1185">Reference proteome</keyword>
<feature type="domain" description="Alpha-L-rhamnosidase C-terminal" evidence="1">
    <location>
        <begin position="719"/>
        <end position="783"/>
    </location>
</feature>
<dbReference type="GO" id="GO:0003824">
    <property type="term" value="F:catalytic activity"/>
    <property type="evidence" value="ECO:0007669"/>
    <property type="project" value="UniProtKB-ARBA"/>
</dbReference>
<dbReference type="Pfam" id="PF17390">
    <property type="entry name" value="Bac_rhamnosid_C"/>
    <property type="match status" value="1"/>
</dbReference>
<proteinExistence type="predicted"/>
<accession>A0A4Z1GLH2</accession>
<protein>
    <recommendedName>
        <fullName evidence="1">Alpha-L-rhamnosidase C-terminal domain-containing protein</fullName>
    </recommendedName>
</protein>
<dbReference type="PANTHER" id="PTHR34987">
    <property type="entry name" value="C, PUTATIVE (AFU_ORTHOLOGUE AFUA_3G02880)-RELATED"/>
    <property type="match status" value="1"/>
</dbReference>
<dbReference type="SUPFAM" id="SSF48208">
    <property type="entry name" value="Six-hairpin glycosidases"/>
    <property type="match status" value="1"/>
</dbReference>
<evidence type="ECO:0000313" key="2">
    <source>
        <dbReference type="EMBL" id="TGO36362.1"/>
    </source>
</evidence>
<dbReference type="PANTHER" id="PTHR34987:SF4">
    <property type="entry name" value="ALPHA-L-RHAMNOSIDASE C-TERMINAL DOMAIN-CONTAINING PROTEIN"/>
    <property type="match status" value="1"/>
</dbReference>
<sequence length="867" mass="96905">MSPTQRRSPPNDPGSLMGFHFPLKIWREIGGRELYLARNQPLTLSTKGDGIQEIILDYGRSVGGIPFIETVNVTSNGRPAVVDVVYSETSAGVHNKKKGDGPFFGLSNAMDTYRAKTLFFPPSHTPKLMEFKLPQTSQRYQKITLVTPSCSVVISSIGFREIRPRTLGESRFVSSNDLLNKIWRDGVNTVDRCTVEAGEVQEIWEVGEFGTRISGQRWAPCRHGTRWKNKAIKFKVKIESGGASWGIHMVESGLIFSIDIASRRLSVYEGTSDTPPSILRGAWDLPGSLDLFDWIRIDTEARGSNVLVKINHRRVAHLKRLKINSSPGGEPNTGSVAFGGPEHYLAIYRSLVVRDVNDNILYENDMKLSNRVRVLADFQVGTNQIPCTVDSAKGHRICSAGDLFVMGRSIYHSTGHLEAVLGSLSLLSSHQEADGYLGNKTFFENERSEPPTYAFFSLTLSFQLLVAVKDYWMYSGDFSIVERIWDKMEKSMNFAKMYEDRRGLIVAPPNMSSSDDQTGDVMSSSILIGATSKVNLAYYDALISMSKMCGMFEIEDEYTPRASALKDNILKNFWHSETGVLRLSDRIPSTTVSHEVNSYGRILGVIPHIERSDEHLGLSSSGELPRVIRDTEDRKEVKIVSPYTCGMAAEALFQAGKGYDAVELIESVWGPMADPESLEYSGGHWKEIKPDGQPTSSMTSMMQARSTWPVFILPQYLAGVEPLSPGWSHWKVHPVLAGLTFVDYRLLTPAGEISVAIYIHEPSSTGEITVFVPKGTVADLYPPKGWIFLASRSVCAEYLEKKVVIGQDEEVILKLCASPHDRQSAPVRQSLRQLPWEDYEPETQEEEPKSPSCIKRFGRKMFKLRRE</sequence>
<evidence type="ECO:0000313" key="3">
    <source>
        <dbReference type="Proteomes" id="UP000297814"/>
    </source>
</evidence>
<dbReference type="GO" id="GO:0005975">
    <property type="term" value="P:carbohydrate metabolic process"/>
    <property type="evidence" value="ECO:0007669"/>
    <property type="project" value="InterPro"/>
</dbReference>
<name>A0A4Z1GLH2_9HELO</name>
<dbReference type="InterPro" id="IPR008928">
    <property type="entry name" value="6-hairpin_glycosidase_sf"/>
</dbReference>
<dbReference type="Gene3D" id="2.60.420.10">
    <property type="entry name" value="Maltose phosphorylase, domain 3"/>
    <property type="match status" value="1"/>
</dbReference>
<reference evidence="2 3" key="1">
    <citation type="submission" date="2017-12" db="EMBL/GenBank/DDBJ databases">
        <title>Comparative genomics of Botrytis spp.</title>
        <authorList>
            <person name="Valero-Jimenez C.A."/>
            <person name="Tapia P."/>
            <person name="Veloso J."/>
            <person name="Silva-Moreno E."/>
            <person name="Staats M."/>
            <person name="Valdes J.H."/>
            <person name="Van Kan J.A.L."/>
        </authorList>
    </citation>
    <scope>NUCLEOTIDE SEQUENCE [LARGE SCALE GENOMIC DNA]</scope>
    <source>
        <strain evidence="2 3">Bh0001</strain>
    </source>
</reference>
<dbReference type="InterPro" id="IPR035398">
    <property type="entry name" value="Bac_rhamnosid_C"/>
</dbReference>
<dbReference type="Proteomes" id="UP000297814">
    <property type="component" value="Unassembled WGS sequence"/>
</dbReference>
<dbReference type="EMBL" id="PQXK01000127">
    <property type="protein sequence ID" value="TGO36362.1"/>
    <property type="molecule type" value="Genomic_DNA"/>
</dbReference>
<dbReference type="InterPro" id="IPR012341">
    <property type="entry name" value="6hp_glycosidase-like_sf"/>
</dbReference>
<evidence type="ECO:0000259" key="1">
    <source>
        <dbReference type="Pfam" id="PF17390"/>
    </source>
</evidence>
<organism evidence="2 3">
    <name type="scientific">Botrytis hyacinthi</name>
    <dbReference type="NCBI Taxonomy" id="278943"/>
    <lineage>
        <taxon>Eukaryota</taxon>
        <taxon>Fungi</taxon>
        <taxon>Dikarya</taxon>
        <taxon>Ascomycota</taxon>
        <taxon>Pezizomycotina</taxon>
        <taxon>Leotiomycetes</taxon>
        <taxon>Helotiales</taxon>
        <taxon>Sclerotiniaceae</taxon>
        <taxon>Botrytis</taxon>
    </lineage>
</organism>
<dbReference type="AlphaFoldDB" id="A0A4Z1GLH2"/>